<name>A0A7Z7PRD6_9BACT</name>
<keyword evidence="2" id="KW-1185">Reference proteome</keyword>
<organism evidence="1 2">
    <name type="scientific">Mesotoga infera</name>
    <dbReference type="NCBI Taxonomy" id="1236046"/>
    <lineage>
        <taxon>Bacteria</taxon>
        <taxon>Thermotogati</taxon>
        <taxon>Thermotogota</taxon>
        <taxon>Thermotogae</taxon>
        <taxon>Kosmotogales</taxon>
        <taxon>Kosmotogaceae</taxon>
        <taxon>Mesotoga</taxon>
    </lineage>
</organism>
<dbReference type="KEGG" id="minf:MESINF_1281"/>
<proteinExistence type="predicted"/>
<protein>
    <submittedName>
        <fullName evidence="1">Uncharacterized protein</fullName>
    </submittedName>
</protein>
<accession>A0A7Z7PRD6</accession>
<evidence type="ECO:0000313" key="1">
    <source>
        <dbReference type="EMBL" id="SSC12725.1"/>
    </source>
</evidence>
<evidence type="ECO:0000313" key="2">
    <source>
        <dbReference type="Proteomes" id="UP000250796"/>
    </source>
</evidence>
<gene>
    <name evidence="1" type="ORF">MESINF_1281</name>
</gene>
<dbReference type="Proteomes" id="UP000250796">
    <property type="component" value="Chromosome MESINF"/>
</dbReference>
<dbReference type="AlphaFoldDB" id="A0A7Z7PRD6"/>
<reference evidence="1 2" key="1">
    <citation type="submission" date="2017-01" db="EMBL/GenBank/DDBJ databases">
        <authorList>
            <person name="Erauso G."/>
        </authorList>
    </citation>
    <scope>NUCLEOTIDE SEQUENCE [LARGE SCALE GENOMIC DNA]</scope>
    <source>
        <strain evidence="1">MESINF1</strain>
    </source>
</reference>
<dbReference type="EMBL" id="LS974202">
    <property type="protein sequence ID" value="SSC12725.1"/>
    <property type="molecule type" value="Genomic_DNA"/>
</dbReference>
<sequence length="84" mass="9832">MYAANEAEMTSFQTTYEELKLNFLVGVTVWFGFQTTYEELKPIMNTKLLETTMFSFQTTYEELKQFNPADEWAVPAASRLPMRN</sequence>